<keyword evidence="2" id="KW-1185">Reference proteome</keyword>
<dbReference type="Proteomes" id="UP000295414">
    <property type="component" value="Unassembled WGS sequence"/>
</dbReference>
<comment type="caution">
    <text evidence="1">The sequence shown here is derived from an EMBL/GenBank/DDBJ whole genome shotgun (WGS) entry which is preliminary data.</text>
</comment>
<name>A0A4R3NBD8_9GAMM</name>
<protein>
    <submittedName>
        <fullName evidence="1">Uncharacterized protein</fullName>
    </submittedName>
</protein>
<reference evidence="1 2" key="1">
    <citation type="submission" date="2019-03" db="EMBL/GenBank/DDBJ databases">
        <title>Genomic Encyclopedia of Type Strains, Phase IV (KMG-IV): sequencing the most valuable type-strain genomes for metagenomic binning, comparative biology and taxonomic classification.</title>
        <authorList>
            <person name="Goeker M."/>
        </authorList>
    </citation>
    <scope>NUCLEOTIDE SEQUENCE [LARGE SCALE GENOMIC DNA]</scope>
    <source>
        <strain evidence="1 2">DSM 13605</strain>
    </source>
</reference>
<evidence type="ECO:0000313" key="1">
    <source>
        <dbReference type="EMBL" id="TCT24473.1"/>
    </source>
</evidence>
<organism evidence="1 2">
    <name type="scientific">Thermomonas haemolytica</name>
    <dbReference type="NCBI Taxonomy" id="141949"/>
    <lineage>
        <taxon>Bacteria</taxon>
        <taxon>Pseudomonadati</taxon>
        <taxon>Pseudomonadota</taxon>
        <taxon>Gammaproteobacteria</taxon>
        <taxon>Lysobacterales</taxon>
        <taxon>Lysobacteraceae</taxon>
        <taxon>Thermomonas</taxon>
    </lineage>
</organism>
<proteinExistence type="predicted"/>
<sequence length="102" mass="11255">MLADAIKAMCARWKIGPHGVADDAIFAKTGSGAGCIADEFAREGVYFDPAQKGGRVSGWQRMRRLLSDAGKPDRPGLYLNRACRYWWHTAPYAGRDLKRPGT</sequence>
<dbReference type="AlphaFoldDB" id="A0A4R3NBD8"/>
<dbReference type="EMBL" id="SMAP01000004">
    <property type="protein sequence ID" value="TCT24473.1"/>
    <property type="molecule type" value="Genomic_DNA"/>
</dbReference>
<accession>A0A4R3NBD8</accession>
<evidence type="ECO:0000313" key="2">
    <source>
        <dbReference type="Proteomes" id="UP000295414"/>
    </source>
</evidence>
<gene>
    <name evidence="1" type="ORF">EDC34_104161</name>
</gene>
<dbReference type="OrthoDB" id="9768556at2"/>